<proteinExistence type="inferred from homology"/>
<sequence>MRTFSPSLAVAALFVALVNCTPAREAAPVAASASPTVPWPEPPGWRLSDTVRPTRYDASLTVLPTEPRFTGRMRIALDVRAPTHALWLHAMGLTIREATVNREKAEVTQVGNDLLGIRLPRQLPAGAATVSIDYSGAIAANGENGLFEQEEGGRRYAFASMGPMDARRVFPCFDEPSFKAPWKIRLEVKREDVAFANAPVISEEISGEHKVVQFAETKPLPSFLLAMAVGPFDVVDAGVAGKNRVPIRIIVPRGRGAEARFAKEVTGPILNRIEAYLDMPYPYEKLDFVDVPSFGGAMESPGLIMFVQRSLLARPNEETSAFQRGYATTAAHELAHQWFGNLVTMGWWNDMWLHEAFAPWISDRIVDAWKPEWHHDAYHAAETVRGMAGDDIAGVRRLRQPMESKDDMGDVWTREMYGKGAAVLDMFERWIGRDAFRQGLRRYLARYAYGNASAEQFLETALQGAPPSTVQAFASFLNQPGVPQVDVSLRCEAGRPPALDLGQSGKSDAVWQIPVCARYPGKHGEATSCALMGARQGQLVLDDAATCPAWVDANSDAHGYYRVRYLGNLLPKLLAVPQVLTRAEKVALLGDLGAQVRSGASSYADVLAAVSKLADDPTYYVAAATIDLVAQVRVAQIFPESLAPNYARFVRDTYGARAKRLGFVPRAGEAEDEALLRPQLLLLVADSGEDPALRAEAKALAERWLNGQGTIPPALVQSVLNIAARSGDRAMLDLMRNAARARGASNRKERNSILRAMGQFREPDTLRAALALILQDDFEVRESTGMLWETQKTPVTRQVAFDFVKEHYDALMARLPKEDSTFDLAADLPEMVGASFCDAAHAADVESFFRERSARHAGGARGVARAVDAVNTCAAYRERQAPSVAAFLTAIKDGSGRKTGDGRANRSASSPR</sequence>
<feature type="chain" id="PRO_5045663803" description="Aminopeptidase" evidence="11">
    <location>
        <begin position="27"/>
        <end position="912"/>
    </location>
</feature>
<reference evidence="15" key="1">
    <citation type="submission" date="2021-12" db="EMBL/GenBank/DDBJ databases">
        <title>Discovery of the Pendulisporaceae a myxobacterial family with distinct sporulation behavior and unique specialized metabolism.</title>
        <authorList>
            <person name="Garcia R."/>
            <person name="Popoff A."/>
            <person name="Bader C.D."/>
            <person name="Loehr J."/>
            <person name="Walesch S."/>
            <person name="Walt C."/>
            <person name="Boldt J."/>
            <person name="Bunk B."/>
            <person name="Haeckl F.J.F.P.J."/>
            <person name="Gunesch A.P."/>
            <person name="Birkelbach J."/>
            <person name="Nuebel U."/>
            <person name="Pietschmann T."/>
            <person name="Bach T."/>
            <person name="Mueller R."/>
        </authorList>
    </citation>
    <scope>NUCLEOTIDE SEQUENCE</scope>
    <source>
        <strain evidence="15">MSr11367</strain>
    </source>
</reference>
<keyword evidence="11" id="KW-0732">Signal</keyword>
<dbReference type="Pfam" id="PF11838">
    <property type="entry name" value="ERAP1_C"/>
    <property type="match status" value="1"/>
</dbReference>
<gene>
    <name evidence="15" type="ORF">LVJ94_14010</name>
</gene>
<dbReference type="InterPro" id="IPR014782">
    <property type="entry name" value="Peptidase_M1_dom"/>
</dbReference>
<evidence type="ECO:0000256" key="9">
    <source>
        <dbReference type="RuleBase" id="RU364040"/>
    </source>
</evidence>
<dbReference type="InterPro" id="IPR001930">
    <property type="entry name" value="Peptidase_M1"/>
</dbReference>
<feature type="compositionally biased region" description="Basic and acidic residues" evidence="10">
    <location>
        <begin position="894"/>
        <end position="904"/>
    </location>
</feature>
<comment type="catalytic activity">
    <reaction evidence="1">
        <text>Release of an N-terminal amino acid, Xaa-|-Yaa- from a peptide, amide or arylamide. Xaa is preferably Ala, but may be most amino acids including Pro (slow action). When a terminal hydrophobic residue is followed by a prolyl residue, the two may be released as an intact Xaa-Pro dipeptide.</text>
        <dbReference type="EC" id="3.4.11.2"/>
    </reaction>
</comment>
<dbReference type="InterPro" id="IPR034016">
    <property type="entry name" value="M1_APN-typ"/>
</dbReference>
<feature type="domain" description="Aminopeptidase N-like N-terminal" evidence="14">
    <location>
        <begin position="53"/>
        <end position="224"/>
    </location>
</feature>
<dbReference type="Gene3D" id="2.60.40.1730">
    <property type="entry name" value="tricorn interacting facor f3 domain"/>
    <property type="match status" value="1"/>
</dbReference>
<feature type="domain" description="ERAP1-like C-terminal" evidence="13">
    <location>
        <begin position="550"/>
        <end position="871"/>
    </location>
</feature>
<evidence type="ECO:0000256" key="5">
    <source>
        <dbReference type="ARBA" id="ARBA00022723"/>
    </source>
</evidence>
<dbReference type="EMBL" id="CP089983">
    <property type="protein sequence ID" value="WXB08347.1"/>
    <property type="molecule type" value="Genomic_DNA"/>
</dbReference>
<dbReference type="Gene3D" id="1.25.50.20">
    <property type="match status" value="1"/>
</dbReference>
<evidence type="ECO:0000256" key="7">
    <source>
        <dbReference type="ARBA" id="ARBA00022833"/>
    </source>
</evidence>
<keyword evidence="4 9" id="KW-0645">Protease</keyword>
<evidence type="ECO:0000256" key="6">
    <source>
        <dbReference type="ARBA" id="ARBA00022801"/>
    </source>
</evidence>
<keyword evidence="5 9" id="KW-0479">Metal-binding</keyword>
<dbReference type="InterPro" id="IPR027268">
    <property type="entry name" value="Peptidase_M4/M1_CTD_sf"/>
</dbReference>
<protein>
    <recommendedName>
        <fullName evidence="9">Aminopeptidase</fullName>
        <ecNumber evidence="9">3.4.11.-</ecNumber>
    </recommendedName>
</protein>
<dbReference type="InterPro" id="IPR024571">
    <property type="entry name" value="ERAP1-like_C_dom"/>
</dbReference>
<dbReference type="Proteomes" id="UP001374803">
    <property type="component" value="Chromosome"/>
</dbReference>
<evidence type="ECO:0000259" key="14">
    <source>
        <dbReference type="Pfam" id="PF17900"/>
    </source>
</evidence>
<evidence type="ECO:0000259" key="12">
    <source>
        <dbReference type="Pfam" id="PF01433"/>
    </source>
</evidence>
<dbReference type="EC" id="3.4.11.-" evidence="9"/>
<dbReference type="InterPro" id="IPR045357">
    <property type="entry name" value="Aminopeptidase_N-like_N"/>
</dbReference>
<comment type="similarity">
    <text evidence="2 9">Belongs to the peptidase M1 family.</text>
</comment>
<name>A0ABZ2LBR0_9BACT</name>
<keyword evidence="6 9" id="KW-0378">Hydrolase</keyword>
<organism evidence="15 16">
    <name type="scientific">Pendulispora rubella</name>
    <dbReference type="NCBI Taxonomy" id="2741070"/>
    <lineage>
        <taxon>Bacteria</taxon>
        <taxon>Pseudomonadati</taxon>
        <taxon>Myxococcota</taxon>
        <taxon>Myxococcia</taxon>
        <taxon>Myxococcales</taxon>
        <taxon>Sorangiineae</taxon>
        <taxon>Pendulisporaceae</taxon>
        <taxon>Pendulispora</taxon>
    </lineage>
</organism>
<keyword evidence="7 9" id="KW-0862">Zinc</keyword>
<dbReference type="Pfam" id="PF01433">
    <property type="entry name" value="Peptidase_M1"/>
    <property type="match status" value="1"/>
</dbReference>
<evidence type="ECO:0000256" key="11">
    <source>
        <dbReference type="SAM" id="SignalP"/>
    </source>
</evidence>
<dbReference type="InterPro" id="IPR050344">
    <property type="entry name" value="Peptidase_M1_aminopeptidases"/>
</dbReference>
<evidence type="ECO:0000256" key="1">
    <source>
        <dbReference type="ARBA" id="ARBA00000098"/>
    </source>
</evidence>
<dbReference type="SUPFAM" id="SSF63737">
    <property type="entry name" value="Leukotriene A4 hydrolase N-terminal domain"/>
    <property type="match status" value="1"/>
</dbReference>
<dbReference type="PRINTS" id="PR00756">
    <property type="entry name" value="ALADIPTASE"/>
</dbReference>
<dbReference type="SUPFAM" id="SSF55486">
    <property type="entry name" value="Metalloproteases ('zincins'), catalytic domain"/>
    <property type="match status" value="1"/>
</dbReference>
<evidence type="ECO:0000256" key="10">
    <source>
        <dbReference type="SAM" id="MobiDB-lite"/>
    </source>
</evidence>
<dbReference type="PANTHER" id="PTHR11533">
    <property type="entry name" value="PROTEASE M1 ZINC METALLOPROTEASE"/>
    <property type="match status" value="1"/>
</dbReference>
<keyword evidence="8 9" id="KW-0482">Metalloprotease</keyword>
<keyword evidence="16" id="KW-1185">Reference proteome</keyword>
<evidence type="ECO:0000313" key="15">
    <source>
        <dbReference type="EMBL" id="WXB08347.1"/>
    </source>
</evidence>
<dbReference type="InterPro" id="IPR042097">
    <property type="entry name" value="Aminopeptidase_N-like_N_sf"/>
</dbReference>
<evidence type="ECO:0000313" key="16">
    <source>
        <dbReference type="Proteomes" id="UP001374803"/>
    </source>
</evidence>
<evidence type="ECO:0000256" key="8">
    <source>
        <dbReference type="ARBA" id="ARBA00023049"/>
    </source>
</evidence>
<dbReference type="CDD" id="cd09601">
    <property type="entry name" value="M1_APN-Q_like"/>
    <property type="match status" value="1"/>
</dbReference>
<dbReference type="PANTHER" id="PTHR11533:SF174">
    <property type="entry name" value="PUROMYCIN-SENSITIVE AMINOPEPTIDASE-RELATED"/>
    <property type="match status" value="1"/>
</dbReference>
<feature type="domain" description="Peptidase M1 membrane alanine aminopeptidase" evidence="12">
    <location>
        <begin position="261"/>
        <end position="472"/>
    </location>
</feature>
<evidence type="ECO:0000259" key="13">
    <source>
        <dbReference type="Pfam" id="PF11838"/>
    </source>
</evidence>
<feature type="region of interest" description="Disordered" evidence="10">
    <location>
        <begin position="893"/>
        <end position="912"/>
    </location>
</feature>
<evidence type="ECO:0000256" key="4">
    <source>
        <dbReference type="ARBA" id="ARBA00022670"/>
    </source>
</evidence>
<accession>A0ABZ2LBR0</accession>
<comment type="cofactor">
    <cofactor evidence="9">
        <name>Zn(2+)</name>
        <dbReference type="ChEBI" id="CHEBI:29105"/>
    </cofactor>
    <text evidence="9">Binds 1 zinc ion per subunit.</text>
</comment>
<dbReference type="RefSeq" id="WP_394838021.1">
    <property type="nucleotide sequence ID" value="NZ_CP089929.1"/>
</dbReference>
<dbReference type="Gene3D" id="1.10.390.10">
    <property type="entry name" value="Neutral Protease Domain 2"/>
    <property type="match status" value="1"/>
</dbReference>
<dbReference type="Pfam" id="PF17900">
    <property type="entry name" value="Peptidase_M1_N"/>
    <property type="match status" value="1"/>
</dbReference>
<evidence type="ECO:0000256" key="2">
    <source>
        <dbReference type="ARBA" id="ARBA00010136"/>
    </source>
</evidence>
<feature type="signal peptide" evidence="11">
    <location>
        <begin position="1"/>
        <end position="26"/>
    </location>
</feature>
<evidence type="ECO:0000256" key="3">
    <source>
        <dbReference type="ARBA" id="ARBA00022438"/>
    </source>
</evidence>
<keyword evidence="3 9" id="KW-0031">Aminopeptidase</keyword>